<name>A0A428SQK7_9HYPO</name>
<accession>A0A428SQK7</accession>
<gene>
    <name evidence="1" type="ORF">CEP52_014046</name>
</gene>
<keyword evidence="2" id="KW-1185">Reference proteome</keyword>
<dbReference type="Proteomes" id="UP000287144">
    <property type="component" value="Unassembled WGS sequence"/>
</dbReference>
<proteinExistence type="predicted"/>
<dbReference type="STRING" id="1325735.A0A428SQK7"/>
<comment type="caution">
    <text evidence="1">The sequence shown here is derived from an EMBL/GenBank/DDBJ whole genome shotgun (WGS) entry which is preliminary data.</text>
</comment>
<dbReference type="AlphaFoldDB" id="A0A428SQK7"/>
<evidence type="ECO:0000313" key="2">
    <source>
        <dbReference type="Proteomes" id="UP000287144"/>
    </source>
</evidence>
<protein>
    <submittedName>
        <fullName evidence="1">Uncharacterized protein</fullName>
    </submittedName>
</protein>
<organism evidence="1 2">
    <name type="scientific">Fusarium oligoseptatum</name>
    <dbReference type="NCBI Taxonomy" id="2604345"/>
    <lineage>
        <taxon>Eukaryota</taxon>
        <taxon>Fungi</taxon>
        <taxon>Dikarya</taxon>
        <taxon>Ascomycota</taxon>
        <taxon>Pezizomycotina</taxon>
        <taxon>Sordariomycetes</taxon>
        <taxon>Hypocreomycetidae</taxon>
        <taxon>Hypocreales</taxon>
        <taxon>Nectriaceae</taxon>
        <taxon>Fusarium</taxon>
        <taxon>Fusarium solani species complex</taxon>
    </lineage>
</organism>
<dbReference type="EMBL" id="NKCK01000210">
    <property type="protein sequence ID" value="RSL92065.1"/>
    <property type="molecule type" value="Genomic_DNA"/>
</dbReference>
<evidence type="ECO:0000313" key="1">
    <source>
        <dbReference type="EMBL" id="RSL92065.1"/>
    </source>
</evidence>
<sequence>MQLGVTLFMTVVRAGLRTQRLRDDDNLMADDPDSFLGHELDFLALMLAKPPAPGRSNKCVTEKWRISSEPDTRHVVIPSKTYDSVKPYLLRPPSVALEHLPDITGFHVPPGPAAASYRITDANREVLRWLNWGSKYVPVRDVAIVLTQAIEDTMMILWASHKQHPVRLHESWEKAFFAYWSFNCSMGLEFYKSRLQMSLRRSVDSHGIPDGPWKADTSDIEAVLSLWLWSMKEPTKAYDEEDPDIKTVEPRINRILSVHSDTAHTDAADCDDDIHEAMQLSLWHKRVNNGLQAYKLRNYHLAKLAKSQHAVWWREGYEFVTNTNGPPVASNERRRFFGWSNMEKTPMKGLSVSHEMMPSNSSLLLDYAQELYSTFLTAIMQAVEDLGGNSQATRYGEFIGASNETVDEIQAALVTRGLCDADEAFACTIPTLRTQGLLQPPEEAIAMVGKLADNHLKQKRWNKYAGLANWRIRLLRDNVS</sequence>
<reference evidence="1 2" key="1">
    <citation type="submission" date="2017-06" db="EMBL/GenBank/DDBJ databases">
        <title>Comparative genomic analysis of Ambrosia Fusariam Clade fungi.</title>
        <authorList>
            <person name="Stajich J.E."/>
            <person name="Carrillo J."/>
            <person name="Kijimoto T."/>
            <person name="Eskalen A."/>
            <person name="O'Donnell K."/>
            <person name="Kasson M."/>
        </authorList>
    </citation>
    <scope>NUCLEOTIDE SEQUENCE [LARGE SCALE GENOMIC DNA]</scope>
    <source>
        <strain evidence="1 2">NRRL62579</strain>
    </source>
</reference>